<organism evidence="1 2">
    <name type="scientific">Camellia lanceoleosa</name>
    <dbReference type="NCBI Taxonomy" id="1840588"/>
    <lineage>
        <taxon>Eukaryota</taxon>
        <taxon>Viridiplantae</taxon>
        <taxon>Streptophyta</taxon>
        <taxon>Embryophyta</taxon>
        <taxon>Tracheophyta</taxon>
        <taxon>Spermatophyta</taxon>
        <taxon>Magnoliopsida</taxon>
        <taxon>eudicotyledons</taxon>
        <taxon>Gunneridae</taxon>
        <taxon>Pentapetalae</taxon>
        <taxon>asterids</taxon>
        <taxon>Ericales</taxon>
        <taxon>Theaceae</taxon>
        <taxon>Camellia</taxon>
    </lineage>
</organism>
<evidence type="ECO:0000313" key="2">
    <source>
        <dbReference type="Proteomes" id="UP001060215"/>
    </source>
</evidence>
<accession>A0ACC0FKY6</accession>
<proteinExistence type="predicted"/>
<name>A0ACC0FKY6_9ERIC</name>
<protein>
    <submittedName>
        <fullName evidence="1">Uncharacterized protein</fullName>
    </submittedName>
</protein>
<gene>
    <name evidence="1" type="ORF">LOK49_LG13G00216</name>
</gene>
<comment type="caution">
    <text evidence="1">The sequence shown here is derived from an EMBL/GenBank/DDBJ whole genome shotgun (WGS) entry which is preliminary data.</text>
</comment>
<dbReference type="Proteomes" id="UP001060215">
    <property type="component" value="Chromosome 14"/>
</dbReference>
<reference evidence="1 2" key="1">
    <citation type="journal article" date="2022" name="Plant J.">
        <title>Chromosome-level genome of Camellia lanceoleosa provides a valuable resource for understanding genome evolution and self-incompatibility.</title>
        <authorList>
            <person name="Gong W."/>
            <person name="Xiao S."/>
            <person name="Wang L."/>
            <person name="Liao Z."/>
            <person name="Chang Y."/>
            <person name="Mo W."/>
            <person name="Hu G."/>
            <person name="Li W."/>
            <person name="Zhao G."/>
            <person name="Zhu H."/>
            <person name="Hu X."/>
            <person name="Ji K."/>
            <person name="Xiang X."/>
            <person name="Song Q."/>
            <person name="Yuan D."/>
            <person name="Jin S."/>
            <person name="Zhang L."/>
        </authorList>
    </citation>
    <scope>NUCLEOTIDE SEQUENCE [LARGE SCALE GENOMIC DNA]</scope>
    <source>
        <strain evidence="1">SQ_2022a</strain>
    </source>
</reference>
<sequence>MMVTAKAMAIEEGMVKASEVTDCNLQRVCGVQSWRGRGEGTSSPNFFPRKCLAAEETVAAAVAASAATAVEDATYTLRDLRWVWELRMVANVEPTAAVTLALANEQMTTS</sequence>
<keyword evidence="2" id="KW-1185">Reference proteome</keyword>
<dbReference type="EMBL" id="CM045771">
    <property type="protein sequence ID" value="KAI7988913.1"/>
    <property type="molecule type" value="Genomic_DNA"/>
</dbReference>
<evidence type="ECO:0000313" key="1">
    <source>
        <dbReference type="EMBL" id="KAI7988913.1"/>
    </source>
</evidence>